<accession>A0ABS0WM69</accession>
<dbReference type="Proteomes" id="UP000623301">
    <property type="component" value="Unassembled WGS sequence"/>
</dbReference>
<proteinExistence type="predicted"/>
<dbReference type="RefSeq" id="WP_198839866.1">
    <property type="nucleotide sequence ID" value="NZ_JAEHFJ010000001.1"/>
</dbReference>
<dbReference type="EMBL" id="JAEHFJ010000001">
    <property type="protein sequence ID" value="MBJ2173060.1"/>
    <property type="molecule type" value="Genomic_DNA"/>
</dbReference>
<comment type="caution">
    <text evidence="1">The sequence shown here is derived from an EMBL/GenBank/DDBJ whole genome shotgun (WGS) entry which is preliminary data.</text>
</comment>
<protein>
    <submittedName>
        <fullName evidence="1">Uncharacterized protein</fullName>
    </submittedName>
</protein>
<reference evidence="1 2" key="1">
    <citation type="submission" date="2020-12" db="EMBL/GenBank/DDBJ databases">
        <title>Aureibaculum luteum sp. nov. and Aureibaculum flavum sp. nov., novel members of the family Flavobacteriaceae isolated from Antarctic intertidal sediments.</title>
        <authorList>
            <person name="He X."/>
            <person name="Zhang X."/>
        </authorList>
    </citation>
    <scope>NUCLEOTIDE SEQUENCE [LARGE SCALE GENOMIC DNA]</scope>
    <source>
        <strain evidence="1 2">A20</strain>
    </source>
</reference>
<name>A0ABS0WM69_9FLAO</name>
<gene>
    <name evidence="1" type="ORF">JBL43_02345</name>
</gene>
<keyword evidence="2" id="KW-1185">Reference proteome</keyword>
<sequence length="254" mass="29532">MNYNIFIKNQSGTFNILDANEEELDKILDVYKYGKDTVFIKGKKYWFTKLHEIQIFTFEHQELKTEKDLWETCKSQDLIERGYLGFGEWLPIKILEKVGTRVTDDFITNDYGYLKDVKLGTSVKENYVDPERIDELNGIDDDDFDFTKLVAFLTELNIAYSHGLFLSIPPLVRAIIDHIPPVFNKANFADVCGSHGTHSFKESMKNLNSSSRKIADAFLHSHIRKQENLPNRTQINFSNDLDVLLQEIVRVRKK</sequence>
<evidence type="ECO:0000313" key="1">
    <source>
        <dbReference type="EMBL" id="MBJ2173060.1"/>
    </source>
</evidence>
<organism evidence="1 2">
    <name type="scientific">Aureibaculum flavum</name>
    <dbReference type="NCBI Taxonomy" id="2795986"/>
    <lineage>
        <taxon>Bacteria</taxon>
        <taxon>Pseudomonadati</taxon>
        <taxon>Bacteroidota</taxon>
        <taxon>Flavobacteriia</taxon>
        <taxon>Flavobacteriales</taxon>
        <taxon>Flavobacteriaceae</taxon>
        <taxon>Aureibaculum</taxon>
    </lineage>
</organism>
<evidence type="ECO:0000313" key="2">
    <source>
        <dbReference type="Proteomes" id="UP000623301"/>
    </source>
</evidence>